<keyword evidence="5 9" id="KW-0653">Protein transport</keyword>
<dbReference type="GO" id="GO:0005886">
    <property type="term" value="C:plasma membrane"/>
    <property type="evidence" value="ECO:0007669"/>
    <property type="project" value="UniProtKB-SubCell"/>
</dbReference>
<evidence type="ECO:0000256" key="3">
    <source>
        <dbReference type="ARBA" id="ARBA00022475"/>
    </source>
</evidence>
<organism evidence="11 12">
    <name type="scientific">Spirochaeta isovalerica</name>
    <dbReference type="NCBI Taxonomy" id="150"/>
    <lineage>
        <taxon>Bacteria</taxon>
        <taxon>Pseudomonadati</taxon>
        <taxon>Spirochaetota</taxon>
        <taxon>Spirochaetia</taxon>
        <taxon>Spirochaetales</taxon>
        <taxon>Spirochaetaceae</taxon>
        <taxon>Spirochaeta</taxon>
    </lineage>
</organism>
<comment type="subunit">
    <text evidence="9">Forms a complex with SecD. Part of the essential Sec protein translocation apparatus which comprises SecA, SecYEG and auxiliary proteins SecDF. Other proteins may also be involved.</text>
</comment>
<dbReference type="InterPro" id="IPR055344">
    <property type="entry name" value="SecD_SecF_C_bact"/>
</dbReference>
<dbReference type="InterPro" id="IPR022813">
    <property type="entry name" value="SecD/SecF_arch_bac"/>
</dbReference>
<gene>
    <name evidence="9" type="primary">secF</name>
    <name evidence="11" type="ORF">HNR50_004192</name>
</gene>
<dbReference type="PRINTS" id="PR01755">
    <property type="entry name" value="SECFTRNLCASE"/>
</dbReference>
<dbReference type="GO" id="GO:0065002">
    <property type="term" value="P:intracellular protein transmembrane transport"/>
    <property type="evidence" value="ECO:0007669"/>
    <property type="project" value="UniProtKB-UniRule"/>
</dbReference>
<comment type="caution">
    <text evidence="11">The sequence shown here is derived from an EMBL/GenBank/DDBJ whole genome shotgun (WGS) entry which is preliminary data.</text>
</comment>
<dbReference type="EMBL" id="JACHGJ010000013">
    <property type="protein sequence ID" value="MBB6482492.1"/>
    <property type="molecule type" value="Genomic_DNA"/>
</dbReference>
<evidence type="ECO:0000256" key="6">
    <source>
        <dbReference type="ARBA" id="ARBA00022989"/>
    </source>
</evidence>
<name>A0A841RJM0_9SPIO</name>
<sequence length="320" mass="35251">MEKTINFTRLRFVMLALSVVLITAFWGGTFLRGGFNFGIDFQAGLNQRIQITTSSEISEGDVKIALEGIESLQVQSIGNPEDKEFMVRVGVDETQADFQQTVKREILSKLEASFGSGSVEIRSSDYVGPRFAGSLTSQTIFLTVFALALILVYIWIRFKLNYAISAIAAIFHDVLFLLGFIGIFQIDFSTATIAAVLTIIGYSLNDTIVIFDRIRENSRIIQGKTFEEVINISVTQSLSRTIITSLTTLIAVTAIFILATGSIKLFALNLIVGVIVGTYSSVFIASSILLGWHNLSSKKTTKNVRSAKKENEKVVNFNKA</sequence>
<evidence type="ECO:0000256" key="5">
    <source>
        <dbReference type="ARBA" id="ARBA00022927"/>
    </source>
</evidence>
<dbReference type="InterPro" id="IPR048634">
    <property type="entry name" value="SecD_SecF_C"/>
</dbReference>
<evidence type="ECO:0000259" key="10">
    <source>
        <dbReference type="Pfam" id="PF02355"/>
    </source>
</evidence>
<evidence type="ECO:0000256" key="4">
    <source>
        <dbReference type="ARBA" id="ARBA00022692"/>
    </source>
</evidence>
<dbReference type="RefSeq" id="WP_184748731.1">
    <property type="nucleotide sequence ID" value="NZ_JACHGJ010000013.1"/>
</dbReference>
<dbReference type="NCBIfam" id="TIGR00916">
    <property type="entry name" value="2A0604s01"/>
    <property type="match status" value="1"/>
</dbReference>
<feature type="transmembrane region" description="Helical" evidence="9">
    <location>
        <begin position="163"/>
        <end position="186"/>
    </location>
</feature>
<proteinExistence type="inferred from homology"/>
<evidence type="ECO:0000313" key="11">
    <source>
        <dbReference type="EMBL" id="MBB6482492.1"/>
    </source>
</evidence>
<keyword evidence="3 9" id="KW-1003">Cell membrane</keyword>
<dbReference type="PANTHER" id="PTHR30081">
    <property type="entry name" value="PROTEIN-EXPORT MEMBRANE PROTEIN SEC"/>
    <property type="match status" value="1"/>
</dbReference>
<evidence type="ECO:0000256" key="2">
    <source>
        <dbReference type="ARBA" id="ARBA00022448"/>
    </source>
</evidence>
<dbReference type="SUPFAM" id="SSF82866">
    <property type="entry name" value="Multidrug efflux transporter AcrB transmembrane domain"/>
    <property type="match status" value="1"/>
</dbReference>
<evidence type="ECO:0000313" key="12">
    <source>
        <dbReference type="Proteomes" id="UP000587760"/>
    </source>
</evidence>
<dbReference type="PANTHER" id="PTHR30081:SF8">
    <property type="entry name" value="PROTEIN TRANSLOCASE SUBUNIT SECF"/>
    <property type="match status" value="1"/>
</dbReference>
<feature type="transmembrane region" description="Helical" evidence="9">
    <location>
        <begin position="135"/>
        <end position="156"/>
    </location>
</feature>
<dbReference type="Proteomes" id="UP000587760">
    <property type="component" value="Unassembled WGS sequence"/>
</dbReference>
<protein>
    <recommendedName>
        <fullName evidence="9">Protein-export membrane protein SecF</fullName>
    </recommendedName>
</protein>
<dbReference type="HAMAP" id="MF_01464_B">
    <property type="entry name" value="SecF_B"/>
    <property type="match status" value="1"/>
</dbReference>
<comment type="similarity">
    <text evidence="9">Belongs to the SecD/SecF family. SecF subfamily.</text>
</comment>
<dbReference type="Pfam" id="PF02355">
    <property type="entry name" value="SecD_SecF_C"/>
    <property type="match status" value="1"/>
</dbReference>
<dbReference type="GO" id="GO:0043952">
    <property type="term" value="P:protein transport by the Sec complex"/>
    <property type="evidence" value="ECO:0007669"/>
    <property type="project" value="UniProtKB-UniRule"/>
</dbReference>
<evidence type="ECO:0000256" key="9">
    <source>
        <dbReference type="HAMAP-Rule" id="MF_01464"/>
    </source>
</evidence>
<feature type="transmembrane region" description="Helical" evidence="9">
    <location>
        <begin position="266"/>
        <end position="292"/>
    </location>
</feature>
<dbReference type="InterPro" id="IPR005665">
    <property type="entry name" value="SecF_bac"/>
</dbReference>
<keyword evidence="2 9" id="KW-0813">Transport</keyword>
<keyword evidence="12" id="KW-1185">Reference proteome</keyword>
<keyword evidence="8 9" id="KW-0472">Membrane</keyword>
<feature type="transmembrane region" description="Helical" evidence="9">
    <location>
        <begin position="242"/>
        <end position="260"/>
    </location>
</feature>
<feature type="transmembrane region" description="Helical" evidence="9">
    <location>
        <begin position="192"/>
        <end position="211"/>
    </location>
</feature>
<dbReference type="GO" id="GO:0015450">
    <property type="term" value="F:protein-transporting ATPase activity"/>
    <property type="evidence" value="ECO:0007669"/>
    <property type="project" value="InterPro"/>
</dbReference>
<reference evidence="11 12" key="1">
    <citation type="submission" date="2020-08" db="EMBL/GenBank/DDBJ databases">
        <title>Genomic Encyclopedia of Type Strains, Phase IV (KMG-IV): sequencing the most valuable type-strain genomes for metagenomic binning, comparative biology and taxonomic classification.</title>
        <authorList>
            <person name="Goeker M."/>
        </authorList>
    </citation>
    <scope>NUCLEOTIDE SEQUENCE [LARGE SCALE GENOMIC DNA]</scope>
    <source>
        <strain evidence="11 12">DSM 2461</strain>
    </source>
</reference>
<comment type="function">
    <text evidence="9">Part of the Sec protein translocase complex. Interacts with the SecYEG preprotein conducting channel. SecDF uses the proton motive force (PMF) to complete protein translocation after the ATP-dependent function of SecA.</text>
</comment>
<dbReference type="InterPro" id="IPR022645">
    <property type="entry name" value="SecD/SecF_bac"/>
</dbReference>
<evidence type="ECO:0000256" key="7">
    <source>
        <dbReference type="ARBA" id="ARBA00023010"/>
    </source>
</evidence>
<evidence type="ECO:0000256" key="1">
    <source>
        <dbReference type="ARBA" id="ARBA00004651"/>
    </source>
</evidence>
<keyword evidence="4 9" id="KW-0812">Transmembrane</keyword>
<dbReference type="NCBIfam" id="TIGR00966">
    <property type="entry name" value="transloc_SecF"/>
    <property type="match status" value="1"/>
</dbReference>
<dbReference type="AlphaFoldDB" id="A0A841RJM0"/>
<comment type="subcellular location">
    <subcellularLocation>
        <location evidence="1 9">Cell membrane</location>
        <topology evidence="1 9">Multi-pass membrane protein</topology>
    </subcellularLocation>
</comment>
<dbReference type="GO" id="GO:0006605">
    <property type="term" value="P:protein targeting"/>
    <property type="evidence" value="ECO:0007669"/>
    <property type="project" value="UniProtKB-UniRule"/>
</dbReference>
<feature type="transmembrane region" description="Helical" evidence="9">
    <location>
        <begin position="12"/>
        <end position="31"/>
    </location>
</feature>
<accession>A0A841RJM0</accession>
<dbReference type="Gene3D" id="1.20.1640.10">
    <property type="entry name" value="Multidrug efflux transporter AcrB transmembrane domain"/>
    <property type="match status" value="1"/>
</dbReference>
<feature type="domain" description="Protein export membrane protein SecD/SecF C-terminal" evidence="10">
    <location>
        <begin position="114"/>
        <end position="293"/>
    </location>
</feature>
<keyword evidence="7 9" id="KW-0811">Translocation</keyword>
<evidence type="ECO:0000256" key="8">
    <source>
        <dbReference type="ARBA" id="ARBA00023136"/>
    </source>
</evidence>
<keyword evidence="6 9" id="KW-1133">Transmembrane helix</keyword>